<dbReference type="InterPro" id="IPR003594">
    <property type="entry name" value="HATPase_dom"/>
</dbReference>
<dbReference type="AlphaFoldDB" id="A0A327WTT0"/>
<keyword evidence="4" id="KW-0808">Transferase</keyword>
<keyword evidence="3" id="KW-0597">Phosphoprotein</keyword>
<dbReference type="Gene3D" id="3.30.565.10">
    <property type="entry name" value="Histidine kinase-like ATPase, C-terminal domain"/>
    <property type="match status" value="1"/>
</dbReference>
<dbReference type="SMART" id="SM00388">
    <property type="entry name" value="HisKA"/>
    <property type="match status" value="1"/>
</dbReference>
<dbReference type="InterPro" id="IPR052162">
    <property type="entry name" value="Sensor_kinase/Photoreceptor"/>
</dbReference>
<dbReference type="FunFam" id="3.30.565.10:FF:000006">
    <property type="entry name" value="Sensor histidine kinase WalK"/>
    <property type="match status" value="1"/>
</dbReference>
<dbReference type="PROSITE" id="PS50109">
    <property type="entry name" value="HIS_KIN"/>
    <property type="match status" value="1"/>
</dbReference>
<dbReference type="InterPro" id="IPR013656">
    <property type="entry name" value="PAS_4"/>
</dbReference>
<dbReference type="CDD" id="cd00082">
    <property type="entry name" value="HisKA"/>
    <property type="match status" value="1"/>
</dbReference>
<dbReference type="NCBIfam" id="TIGR00229">
    <property type="entry name" value="sensory_box"/>
    <property type="match status" value="1"/>
</dbReference>
<dbReference type="Pfam" id="PF02518">
    <property type="entry name" value="HATPase_c"/>
    <property type="match status" value="1"/>
</dbReference>
<dbReference type="InterPro" id="IPR036890">
    <property type="entry name" value="HATPase_C_sf"/>
</dbReference>
<dbReference type="InterPro" id="IPR035965">
    <property type="entry name" value="PAS-like_dom_sf"/>
</dbReference>
<dbReference type="Gene3D" id="3.30.450.20">
    <property type="entry name" value="PAS domain"/>
    <property type="match status" value="2"/>
</dbReference>
<keyword evidence="5" id="KW-0418">Kinase</keyword>
<dbReference type="InterPro" id="IPR005467">
    <property type="entry name" value="His_kinase_dom"/>
</dbReference>
<evidence type="ECO:0000313" key="7">
    <source>
        <dbReference type="EMBL" id="RAJ95810.1"/>
    </source>
</evidence>
<comment type="caution">
    <text evidence="7">The sequence shown here is derived from an EMBL/GenBank/DDBJ whole genome shotgun (WGS) entry which is preliminary data.</text>
</comment>
<evidence type="ECO:0000256" key="4">
    <source>
        <dbReference type="ARBA" id="ARBA00022679"/>
    </source>
</evidence>
<dbReference type="InterPro" id="IPR036097">
    <property type="entry name" value="HisK_dim/P_sf"/>
</dbReference>
<reference evidence="7 8" key="1">
    <citation type="submission" date="2018-06" db="EMBL/GenBank/DDBJ databases">
        <title>Genomic Encyclopedia of Archaeal and Bacterial Type Strains, Phase II (KMG-II): from individual species to whole genera.</title>
        <authorList>
            <person name="Goeker M."/>
        </authorList>
    </citation>
    <scope>NUCLEOTIDE SEQUENCE [LARGE SCALE GENOMIC DNA]</scope>
    <source>
        <strain evidence="7 8">DSM 21851</strain>
    </source>
</reference>
<dbReference type="InterPro" id="IPR000014">
    <property type="entry name" value="PAS"/>
</dbReference>
<dbReference type="GO" id="GO:0000155">
    <property type="term" value="F:phosphorelay sensor kinase activity"/>
    <property type="evidence" value="ECO:0007669"/>
    <property type="project" value="InterPro"/>
</dbReference>
<feature type="domain" description="Histidine kinase" evidence="6">
    <location>
        <begin position="296"/>
        <end position="534"/>
    </location>
</feature>
<protein>
    <recommendedName>
        <fullName evidence="2">histidine kinase</fullName>
        <ecNumber evidence="2">2.7.13.3</ecNumber>
    </recommendedName>
</protein>
<dbReference type="PRINTS" id="PR00344">
    <property type="entry name" value="BCTRLSENSOR"/>
</dbReference>
<evidence type="ECO:0000256" key="3">
    <source>
        <dbReference type="ARBA" id="ARBA00022553"/>
    </source>
</evidence>
<comment type="catalytic activity">
    <reaction evidence="1">
        <text>ATP + protein L-histidine = ADP + protein N-phospho-L-histidine.</text>
        <dbReference type="EC" id="2.7.13.3"/>
    </reaction>
</comment>
<organism evidence="7 8">
    <name type="scientific">Larkinella arboricola</name>
    <dbReference type="NCBI Taxonomy" id="643671"/>
    <lineage>
        <taxon>Bacteria</taxon>
        <taxon>Pseudomonadati</taxon>
        <taxon>Bacteroidota</taxon>
        <taxon>Cytophagia</taxon>
        <taxon>Cytophagales</taxon>
        <taxon>Spirosomataceae</taxon>
        <taxon>Larkinella</taxon>
    </lineage>
</organism>
<proteinExistence type="predicted"/>
<dbReference type="InterPro" id="IPR004358">
    <property type="entry name" value="Sig_transdc_His_kin-like_C"/>
</dbReference>
<dbReference type="OrthoDB" id="914987at2"/>
<dbReference type="RefSeq" id="WP_111629594.1">
    <property type="nucleotide sequence ID" value="NZ_QLMC01000004.1"/>
</dbReference>
<gene>
    <name evidence="7" type="ORF">LX87_03559</name>
</gene>
<dbReference type="SUPFAM" id="SSF47384">
    <property type="entry name" value="Homodimeric domain of signal transducing histidine kinase"/>
    <property type="match status" value="1"/>
</dbReference>
<evidence type="ECO:0000313" key="8">
    <source>
        <dbReference type="Proteomes" id="UP000248790"/>
    </source>
</evidence>
<dbReference type="EMBL" id="QLMC01000004">
    <property type="protein sequence ID" value="RAJ95810.1"/>
    <property type="molecule type" value="Genomic_DNA"/>
</dbReference>
<dbReference type="EC" id="2.7.13.3" evidence="2"/>
<dbReference type="SUPFAM" id="SSF55785">
    <property type="entry name" value="PYP-like sensor domain (PAS domain)"/>
    <property type="match status" value="2"/>
</dbReference>
<evidence type="ECO:0000256" key="1">
    <source>
        <dbReference type="ARBA" id="ARBA00000085"/>
    </source>
</evidence>
<accession>A0A327WTT0</accession>
<evidence type="ECO:0000259" key="6">
    <source>
        <dbReference type="PROSITE" id="PS50109"/>
    </source>
</evidence>
<dbReference type="PANTHER" id="PTHR43304:SF1">
    <property type="entry name" value="PAC DOMAIN-CONTAINING PROTEIN"/>
    <property type="match status" value="1"/>
</dbReference>
<sequence length="534" mass="60756">MTTPIRNTTAERLPTQPLREPSAMMQAVMDAARNCLVYCVAVRDEQAQIIDFSYQIVNQKMVELMGLERDQLIGQSLTHLFPEARSSGLFQRYVNAIELQQSQVVEFSHPINNRITWFLITATPLYDGLVLSFEDISDRKWVEQMQQEQAERLQATLDASLSSIITMRAIRDESGQIIDFLMQTANRAVERDLFLPPNEITGHRLLEVFPGNIESGLFNFYKQVTETGETDQTTQYYTDENGLEAWFTVAAVRQGPDQIVITFMNITESKLQELQLKKSNEDLIRSNEALEQFAYAASHDLQEPLRKIRAFCDLLREKLGVQHDDSVDLIQRMQSAASRMSDLVADLLTYSRLSTQQPEPVPISLNNLISDVLTDLEWAIQQKKAVIEVDSLPTIKGNMSQLRQLFQNLLSNALKFSYPEVPPHVRVSFREIRLGELPAGLSFPVLPVILEPLQKSVRFYEISIQDNGIGFKPEYRQQIFRAFQRLHSQKGPYSGTGLGLAIVKKVVENHYGAIMAESQEGQGALFRIYLPISH</sequence>
<dbReference type="SMART" id="SM00387">
    <property type="entry name" value="HATPase_c"/>
    <property type="match status" value="1"/>
</dbReference>
<dbReference type="Gene3D" id="1.10.287.130">
    <property type="match status" value="1"/>
</dbReference>
<dbReference type="Pfam" id="PF08448">
    <property type="entry name" value="PAS_4"/>
    <property type="match status" value="1"/>
</dbReference>
<dbReference type="PANTHER" id="PTHR43304">
    <property type="entry name" value="PHYTOCHROME-LIKE PROTEIN CPH1"/>
    <property type="match status" value="1"/>
</dbReference>
<dbReference type="Pfam" id="PF13426">
    <property type="entry name" value="PAS_9"/>
    <property type="match status" value="1"/>
</dbReference>
<evidence type="ECO:0000256" key="5">
    <source>
        <dbReference type="ARBA" id="ARBA00022777"/>
    </source>
</evidence>
<name>A0A327WTT0_LARAB</name>
<dbReference type="InterPro" id="IPR003661">
    <property type="entry name" value="HisK_dim/P_dom"/>
</dbReference>
<dbReference type="CDD" id="cd00130">
    <property type="entry name" value="PAS"/>
    <property type="match status" value="1"/>
</dbReference>
<dbReference type="Pfam" id="PF00512">
    <property type="entry name" value="HisKA"/>
    <property type="match status" value="1"/>
</dbReference>
<keyword evidence="8" id="KW-1185">Reference proteome</keyword>
<dbReference type="Proteomes" id="UP000248790">
    <property type="component" value="Unassembled WGS sequence"/>
</dbReference>
<evidence type="ECO:0000256" key="2">
    <source>
        <dbReference type="ARBA" id="ARBA00012438"/>
    </source>
</evidence>
<dbReference type="SUPFAM" id="SSF55874">
    <property type="entry name" value="ATPase domain of HSP90 chaperone/DNA topoisomerase II/histidine kinase"/>
    <property type="match status" value="1"/>
</dbReference>